<gene>
    <name evidence="8" type="ORF">NEMVEDRAFT_v1g14389</name>
</gene>
<feature type="transmembrane region" description="Helical" evidence="6">
    <location>
        <begin position="200"/>
        <end position="218"/>
    </location>
</feature>
<keyword evidence="4 6" id="KW-1133">Transmembrane helix</keyword>
<dbReference type="OMA" id="TCTENEH"/>
<dbReference type="GO" id="GO:0006644">
    <property type="term" value="P:phospholipid metabolic process"/>
    <property type="evidence" value="ECO:0000318"/>
    <property type="project" value="GO_Central"/>
</dbReference>
<evidence type="ECO:0000259" key="7">
    <source>
        <dbReference type="SMART" id="SM00014"/>
    </source>
</evidence>
<evidence type="ECO:0000256" key="1">
    <source>
        <dbReference type="ARBA" id="ARBA00004141"/>
    </source>
</evidence>
<comment type="similarity">
    <text evidence="2">Belongs to the PA-phosphatase related phosphoesterase family.</text>
</comment>
<dbReference type="GO" id="GO:0008195">
    <property type="term" value="F:phosphatidate phosphatase activity"/>
    <property type="evidence" value="ECO:0000318"/>
    <property type="project" value="GO_Central"/>
</dbReference>
<dbReference type="STRING" id="45351.A7SMY4"/>
<keyword evidence="9" id="KW-1185">Reference proteome</keyword>
<dbReference type="PhylomeDB" id="A7SMY4"/>
<protein>
    <recommendedName>
        <fullName evidence="7">Phosphatidic acid phosphatase type 2/haloperoxidase domain-containing protein</fullName>
    </recommendedName>
</protein>
<dbReference type="EMBL" id="DS469714">
    <property type="protein sequence ID" value="EDO34952.1"/>
    <property type="molecule type" value="Genomic_DNA"/>
</dbReference>
<evidence type="ECO:0000313" key="8">
    <source>
        <dbReference type="EMBL" id="EDO34952.1"/>
    </source>
</evidence>
<feature type="transmembrane region" description="Helical" evidence="6">
    <location>
        <begin position="76"/>
        <end position="95"/>
    </location>
</feature>
<feature type="domain" description="Phosphatidic acid phosphatase type 2/haloperoxidase" evidence="7">
    <location>
        <begin position="72"/>
        <end position="215"/>
    </location>
</feature>
<dbReference type="Proteomes" id="UP000001593">
    <property type="component" value="Unassembled WGS sequence"/>
</dbReference>
<feature type="transmembrane region" description="Helical" evidence="6">
    <location>
        <begin position="137"/>
        <end position="157"/>
    </location>
</feature>
<dbReference type="InterPro" id="IPR043216">
    <property type="entry name" value="PAP-like"/>
</dbReference>
<organism evidence="8 9">
    <name type="scientific">Nematostella vectensis</name>
    <name type="common">Starlet sea anemone</name>
    <dbReference type="NCBI Taxonomy" id="45351"/>
    <lineage>
        <taxon>Eukaryota</taxon>
        <taxon>Metazoa</taxon>
        <taxon>Cnidaria</taxon>
        <taxon>Anthozoa</taxon>
        <taxon>Hexacorallia</taxon>
        <taxon>Actiniaria</taxon>
        <taxon>Edwardsiidae</taxon>
        <taxon>Nematostella</taxon>
    </lineage>
</organism>
<name>A7SMY4_NEMVE</name>
<dbReference type="Pfam" id="PF01569">
    <property type="entry name" value="PAP2"/>
    <property type="match status" value="1"/>
</dbReference>
<feature type="transmembrane region" description="Helical" evidence="6">
    <location>
        <begin position="46"/>
        <end position="64"/>
    </location>
</feature>
<dbReference type="AlphaFoldDB" id="A7SMY4"/>
<evidence type="ECO:0000256" key="6">
    <source>
        <dbReference type="SAM" id="Phobius"/>
    </source>
</evidence>
<feature type="non-terminal residue" evidence="8">
    <location>
        <position position="219"/>
    </location>
</feature>
<dbReference type="eggNOG" id="KOG3030">
    <property type="taxonomic scope" value="Eukaryota"/>
</dbReference>
<evidence type="ECO:0000256" key="2">
    <source>
        <dbReference type="ARBA" id="ARBA00008816"/>
    </source>
</evidence>
<dbReference type="InterPro" id="IPR000326">
    <property type="entry name" value="PAP2/HPO"/>
</dbReference>
<comment type="subcellular location">
    <subcellularLocation>
        <location evidence="1">Membrane</location>
        <topology evidence="1">Multi-pass membrane protein</topology>
    </subcellularLocation>
</comment>
<dbReference type="GO" id="GO:0005886">
    <property type="term" value="C:plasma membrane"/>
    <property type="evidence" value="ECO:0000318"/>
    <property type="project" value="GO_Central"/>
</dbReference>
<reference evidence="8 9" key="1">
    <citation type="journal article" date="2007" name="Science">
        <title>Sea anemone genome reveals ancestral eumetazoan gene repertoire and genomic organization.</title>
        <authorList>
            <person name="Putnam N.H."/>
            <person name="Srivastava M."/>
            <person name="Hellsten U."/>
            <person name="Dirks B."/>
            <person name="Chapman J."/>
            <person name="Salamov A."/>
            <person name="Terry A."/>
            <person name="Shapiro H."/>
            <person name="Lindquist E."/>
            <person name="Kapitonov V.V."/>
            <person name="Jurka J."/>
            <person name="Genikhovich G."/>
            <person name="Grigoriev I.V."/>
            <person name="Lucas S.M."/>
            <person name="Steele R.E."/>
            <person name="Finnerty J.R."/>
            <person name="Technau U."/>
            <person name="Martindale M.Q."/>
            <person name="Rokhsar D.S."/>
        </authorList>
    </citation>
    <scope>NUCLEOTIDE SEQUENCE [LARGE SCALE GENOMIC DNA]</scope>
    <source>
        <strain evidence="9">CH2 X CH6</strain>
    </source>
</reference>
<dbReference type="InParanoid" id="A7SMY4"/>
<sequence length="219" mass="23822">PFKRGFFCNDMSIQKPLLKDSVPFEAVIGIGVTFTLFMVSLIEQEIVHNGILGVMGSGMAFNMANAFLMMLHRMAVFLYGIPLLFLIFNVVSVMTGRLTPNFLAVCKPNTTLFDCNEGYITKDVCTGDALDVKRARLSFPSVNTLVAMYCMVFVALSLQAAECLSRTKLLRTALQVAAILGALAVGMSRVKDYSHHWSDVAAGVILGSAAAWLLVSILV</sequence>
<keyword evidence="5 6" id="KW-0472">Membrane</keyword>
<dbReference type="PANTHER" id="PTHR10165">
    <property type="entry name" value="LIPID PHOSPHATE PHOSPHATASE"/>
    <property type="match status" value="1"/>
</dbReference>
<keyword evidence="3 6" id="KW-0812">Transmembrane</keyword>
<evidence type="ECO:0000256" key="4">
    <source>
        <dbReference type="ARBA" id="ARBA00022989"/>
    </source>
</evidence>
<proteinExistence type="inferred from homology"/>
<dbReference type="SMART" id="SM00014">
    <property type="entry name" value="acidPPc"/>
    <property type="match status" value="1"/>
</dbReference>
<accession>A7SMY4</accession>
<evidence type="ECO:0000256" key="5">
    <source>
        <dbReference type="ARBA" id="ARBA00023136"/>
    </source>
</evidence>
<evidence type="ECO:0000256" key="3">
    <source>
        <dbReference type="ARBA" id="ARBA00022692"/>
    </source>
</evidence>
<feature type="non-terminal residue" evidence="8">
    <location>
        <position position="1"/>
    </location>
</feature>
<dbReference type="InterPro" id="IPR036938">
    <property type="entry name" value="PAP2/HPO_sf"/>
</dbReference>
<feature type="transmembrane region" description="Helical" evidence="6">
    <location>
        <begin position="21"/>
        <end position="40"/>
    </location>
</feature>
<dbReference type="HOGENOM" id="CLU_021458_3_1_1"/>
<feature type="transmembrane region" description="Helical" evidence="6">
    <location>
        <begin position="169"/>
        <end position="188"/>
    </location>
</feature>
<dbReference type="PANTHER" id="PTHR10165:SF103">
    <property type="entry name" value="PHOSPHOLIPID PHOSPHATASE HOMOLOG 1.2 HOMOLOG"/>
    <property type="match status" value="1"/>
</dbReference>
<dbReference type="FunFam" id="1.20.144.10:FF:000101">
    <property type="entry name" value="Predicted protein"/>
    <property type="match status" value="1"/>
</dbReference>
<dbReference type="GO" id="GO:0007165">
    <property type="term" value="P:signal transduction"/>
    <property type="evidence" value="ECO:0000318"/>
    <property type="project" value="GO_Central"/>
</dbReference>
<dbReference type="GO" id="GO:0046839">
    <property type="term" value="P:phospholipid dephosphorylation"/>
    <property type="evidence" value="ECO:0000318"/>
    <property type="project" value="GO_Central"/>
</dbReference>
<evidence type="ECO:0000313" key="9">
    <source>
        <dbReference type="Proteomes" id="UP000001593"/>
    </source>
</evidence>
<dbReference type="Gene3D" id="1.20.144.10">
    <property type="entry name" value="Phosphatidic acid phosphatase type 2/haloperoxidase"/>
    <property type="match status" value="1"/>
</dbReference>
<dbReference type="SUPFAM" id="SSF48317">
    <property type="entry name" value="Acid phosphatase/Vanadium-dependent haloperoxidase"/>
    <property type="match status" value="1"/>
</dbReference>